<dbReference type="RefSeq" id="WP_166323721.1">
    <property type="nucleotide sequence ID" value="NZ_CP049916.1"/>
</dbReference>
<feature type="domain" description="Bacterial Ig" evidence="1">
    <location>
        <begin position="166"/>
        <end position="246"/>
    </location>
</feature>
<feature type="domain" description="Bacterial Ig" evidence="1">
    <location>
        <begin position="752"/>
        <end position="832"/>
    </location>
</feature>
<evidence type="ECO:0000313" key="3">
    <source>
        <dbReference type="Proteomes" id="UP000501939"/>
    </source>
</evidence>
<dbReference type="Gene3D" id="2.60.40.10">
    <property type="entry name" value="Immunoglobulins"/>
    <property type="match status" value="15"/>
</dbReference>
<dbReference type="InterPro" id="IPR041498">
    <property type="entry name" value="Big_6"/>
</dbReference>
<organism evidence="2 3">
    <name type="scientific">Acinetobacter lanii</name>
    <dbReference type="NCBI Taxonomy" id="2715163"/>
    <lineage>
        <taxon>Bacteria</taxon>
        <taxon>Pseudomonadati</taxon>
        <taxon>Pseudomonadota</taxon>
        <taxon>Gammaproteobacteria</taxon>
        <taxon>Moraxellales</taxon>
        <taxon>Moraxellaceae</taxon>
        <taxon>Acinetobacter</taxon>
    </lineage>
</organism>
<dbReference type="EMBL" id="CP049916">
    <property type="protein sequence ID" value="QIO08707.1"/>
    <property type="molecule type" value="Genomic_DNA"/>
</dbReference>
<feature type="domain" description="Bacterial Ig" evidence="1">
    <location>
        <begin position="332"/>
        <end position="412"/>
    </location>
</feature>
<protein>
    <recommendedName>
        <fullName evidence="1">Bacterial Ig domain-containing protein</fullName>
    </recommendedName>
</protein>
<feature type="domain" description="Bacterial Ig" evidence="1">
    <location>
        <begin position="498"/>
        <end position="578"/>
    </location>
</feature>
<feature type="domain" description="Bacterial Ig" evidence="1">
    <location>
        <begin position="581"/>
        <end position="661"/>
    </location>
</feature>
<feature type="domain" description="Bacterial Ig" evidence="1">
    <location>
        <begin position="83"/>
        <end position="163"/>
    </location>
</feature>
<feature type="domain" description="Bacterial Ig" evidence="1">
    <location>
        <begin position="1001"/>
        <end position="1081"/>
    </location>
</feature>
<evidence type="ECO:0000313" key="2">
    <source>
        <dbReference type="EMBL" id="QIO08707.1"/>
    </source>
</evidence>
<feature type="domain" description="Bacterial Ig" evidence="1">
    <location>
        <begin position="669"/>
        <end position="749"/>
    </location>
</feature>
<evidence type="ECO:0000259" key="1">
    <source>
        <dbReference type="Pfam" id="PF17936"/>
    </source>
</evidence>
<dbReference type="KEGG" id="alj:G8D99_06530"/>
<dbReference type="Proteomes" id="UP000501939">
    <property type="component" value="Chromosome"/>
</dbReference>
<feature type="domain" description="Bacterial Ig" evidence="1">
    <location>
        <begin position="1089"/>
        <end position="1164"/>
    </location>
</feature>
<feature type="domain" description="Bacterial Ig" evidence="1">
    <location>
        <begin position="918"/>
        <end position="998"/>
    </location>
</feature>
<accession>A0A6G8S3H7</accession>
<feature type="domain" description="Bacterial Ig" evidence="1">
    <location>
        <begin position="249"/>
        <end position="329"/>
    </location>
</feature>
<gene>
    <name evidence="2" type="ORF">G8D99_06530</name>
</gene>
<dbReference type="InterPro" id="IPR013783">
    <property type="entry name" value="Ig-like_fold"/>
</dbReference>
<dbReference type="Pfam" id="PF17936">
    <property type="entry name" value="Big_6"/>
    <property type="match status" value="15"/>
</dbReference>
<sequence length="1625" mass="170281">MSKLFPSFSKNNQTLTGKTEAGAIVTASFNGQVIGTAVADQKGKYSLQLDNAYLNGEEIKVVAQDSSGNSSVAHVVKAKDKTAPTLLTEELDETGQLIKGVSEAGATITATLNGKVIGKGIADDQGAYQLTLNKAYVNGETIQVTAKDQAGNTMSPHTVTTLDITAPTQLSQSISKDNQTVTGKTEAGATVIASFNGQVIGTAVADQKGKYSLQLDKAYLNGEEIKVVAQDSSGNSSVAHVVKAKDKTAPTLLTEELDETGQLIKGVSEAGATITATLNGKVIGKGIADDQGAYQLTLNKAYVNGETIQVTAKDQAGNTMSPHTVTTLDITAPTQLSQSISKDNQTVTGKTEAGATVIASFNGQVIGTAVADQKGKYSLQLDKAYLNGEEIKVVAQDSSGNSSVAHVVKAKDKTAPTLLTEELDETGQLIKGVSEAGATITATLNGKVIGKGIADDQGAYQLTLNKAYVNGETIQVTAKDQAGNTMSPHTVTTLDITAPTQLSQSISKDNQTVTGKTEAGATVIASFNGQVIGTAVADQKGKYSLQLDKAYLNGEEIKVVAQDQSGNSSVAHVVKAKDKTAPTVLTEELDETGQLIKGVSEAGATITATLNGKVIGKGIADDQGVYQLNLNKIYNHGETIYVAAKDKAGNASKSHEIKVFDIDAPDTTAPESLTQELGTDNQTITGSTEKSATITVSHDGKVVGTAVADANGKYSVSLDKAYNNGEKLEVVAKDQAGNATQPNQITAPDTTAPSSLTQAISTDGQTIIGSTESGATVTAMYEGKVVGTAVAGTDGHYTLTLNPAFTNGESIQVTATDKVNNSTQPTTITAPDTTAPAALMQELGTDNQTITGSTEKSATITVSHDGKVVGTAVADANGKYSVSLDKAYNNGEKLEVVAKDQAGNATQPNQITAPDTTAPSSLTQAISTDGQTIIGSTESGATVTAMYEGKVVGTAVAGTDGHYTLTLNPAFTNGESLQVTATDKVNNSTQPTTITAPDTTAPESLTQELGADNRTITGSTEKGATITVSHNGKVVGTAVADANGQYSLSLDKAYSNVEKLEVIAKDAAHNSTAPITIIAPDTTAPIVFTQVISKDGQTITGSTEAGATVTAEYNGKVVGTATAGTDGHYTLSLTPAFSNGESLRVTATDKVNNSTQPTTITAPDTTAPATLTQELDTDNQTMTGSTEQGATVTVSHHGKVVGTAVADANGQYSLSLDKAYNNGEKLAVTAQDPSDNALTHNLYAPMAEIQSGNIHFALSKHFITHVDNQTQTIDHYDLNSSLTNFNFEVTGNNGLITVDLTNNSRVIQGSYTYTLSGNGRNSSGSSSISSVGSTYKELVIAENLSPGFYSLKLNVNSSSMASLNIQQDIEVTSLTFNGYEVTTGNIFIDSNGIVSAPENYILKLGNQEVSFDVDKGNIESLVYETEHGYLTLNADGSYTYESNWAESSVDEESLHDQLNIEIMSMDGETQGSYQIDITPDINSVVIDELNFNEVEDADLAEFNDSTDDSSFEQDFIWDYEAIFNQMNVNEPLQFSMNEDSLFNVLNVVEEDSEDSQFNFTEEQGVLSSIDPLLVNTSSNDIPLSEFLRETPTKSTALMSNKVPTVLSNYENDLFNELLTQNTTLI</sequence>
<feature type="domain" description="Bacterial Ig" evidence="1">
    <location>
        <begin position="1167"/>
        <end position="1237"/>
    </location>
</feature>
<feature type="domain" description="Bacterial Ig" evidence="1">
    <location>
        <begin position="835"/>
        <end position="915"/>
    </location>
</feature>
<feature type="domain" description="Bacterial Ig" evidence="1">
    <location>
        <begin position="9"/>
        <end position="80"/>
    </location>
</feature>
<proteinExistence type="predicted"/>
<keyword evidence="3" id="KW-1185">Reference proteome</keyword>
<reference evidence="2 3" key="1">
    <citation type="submission" date="2020-03" db="EMBL/GenBank/DDBJ databases">
        <authorList>
            <person name="Zhu W."/>
        </authorList>
    </citation>
    <scope>NUCLEOTIDE SEQUENCE [LARGE SCALE GENOMIC DNA]</scope>
    <source>
        <strain evidence="2 3">185</strain>
    </source>
</reference>
<name>A0A6G8S3H7_9GAMM</name>
<dbReference type="NCBIfam" id="NF033510">
    <property type="entry name" value="Ca_tandemer"/>
    <property type="match status" value="15"/>
</dbReference>
<feature type="domain" description="Bacterial Ig" evidence="1">
    <location>
        <begin position="415"/>
        <end position="495"/>
    </location>
</feature>